<keyword evidence="11" id="KW-1185">Reference proteome</keyword>
<evidence type="ECO:0000256" key="10">
    <source>
        <dbReference type="SAM" id="Phobius"/>
    </source>
</evidence>
<name>A0A6J1QAB2_9HYME</name>
<evidence type="ECO:0000256" key="5">
    <source>
        <dbReference type="ARBA" id="ARBA00022725"/>
    </source>
</evidence>
<dbReference type="AlphaFoldDB" id="A0A6J1QAB2"/>
<comment type="subcellular location">
    <subcellularLocation>
        <location evidence="1">Cell membrane</location>
        <topology evidence="1">Multi-pass membrane protein</topology>
    </subcellularLocation>
</comment>
<keyword evidence="9" id="KW-0807">Transducer</keyword>
<evidence type="ECO:0000256" key="2">
    <source>
        <dbReference type="ARBA" id="ARBA00022475"/>
    </source>
</evidence>
<reference evidence="12" key="1">
    <citation type="submission" date="2025-08" db="UniProtKB">
        <authorList>
            <consortium name="RefSeq"/>
        </authorList>
    </citation>
    <scope>IDENTIFICATION</scope>
    <source>
        <tissue evidence="12">Whole body</tissue>
    </source>
</reference>
<feature type="transmembrane region" description="Helical" evidence="10">
    <location>
        <begin position="178"/>
        <end position="199"/>
    </location>
</feature>
<evidence type="ECO:0000256" key="6">
    <source>
        <dbReference type="ARBA" id="ARBA00022989"/>
    </source>
</evidence>
<organism evidence="11 12">
    <name type="scientific">Temnothorax curvispinosus</name>
    <dbReference type="NCBI Taxonomy" id="300111"/>
    <lineage>
        <taxon>Eukaryota</taxon>
        <taxon>Metazoa</taxon>
        <taxon>Ecdysozoa</taxon>
        <taxon>Arthropoda</taxon>
        <taxon>Hexapoda</taxon>
        <taxon>Insecta</taxon>
        <taxon>Pterygota</taxon>
        <taxon>Neoptera</taxon>
        <taxon>Endopterygota</taxon>
        <taxon>Hymenoptera</taxon>
        <taxon>Apocrita</taxon>
        <taxon>Aculeata</taxon>
        <taxon>Formicoidea</taxon>
        <taxon>Formicidae</taxon>
        <taxon>Myrmicinae</taxon>
        <taxon>Temnothorax</taxon>
    </lineage>
</organism>
<proteinExistence type="predicted"/>
<dbReference type="InterPro" id="IPR004117">
    <property type="entry name" value="7tm6_olfct_rcpt"/>
</dbReference>
<keyword evidence="3" id="KW-0716">Sensory transduction</keyword>
<dbReference type="Proteomes" id="UP000504618">
    <property type="component" value="Unplaced"/>
</dbReference>
<keyword evidence="2" id="KW-1003">Cell membrane</keyword>
<feature type="transmembrane region" description="Helical" evidence="10">
    <location>
        <begin position="12"/>
        <end position="43"/>
    </location>
</feature>
<dbReference type="Pfam" id="PF02949">
    <property type="entry name" value="7tm_6"/>
    <property type="match status" value="1"/>
</dbReference>
<feature type="transmembrane region" description="Helical" evidence="10">
    <location>
        <begin position="63"/>
        <end position="82"/>
    </location>
</feature>
<evidence type="ECO:0000256" key="1">
    <source>
        <dbReference type="ARBA" id="ARBA00004651"/>
    </source>
</evidence>
<gene>
    <name evidence="12" type="primary">LOC112459412</name>
</gene>
<evidence type="ECO:0000256" key="3">
    <source>
        <dbReference type="ARBA" id="ARBA00022606"/>
    </source>
</evidence>
<dbReference type="PANTHER" id="PTHR21137">
    <property type="entry name" value="ODORANT RECEPTOR"/>
    <property type="match status" value="1"/>
</dbReference>
<dbReference type="GO" id="GO:0005886">
    <property type="term" value="C:plasma membrane"/>
    <property type="evidence" value="ECO:0007669"/>
    <property type="project" value="UniProtKB-SubCell"/>
</dbReference>
<dbReference type="GO" id="GO:0007165">
    <property type="term" value="P:signal transduction"/>
    <property type="evidence" value="ECO:0007669"/>
    <property type="project" value="UniProtKB-KW"/>
</dbReference>
<evidence type="ECO:0000313" key="12">
    <source>
        <dbReference type="RefSeq" id="XP_024879257.1"/>
    </source>
</evidence>
<dbReference type="GO" id="GO:0005549">
    <property type="term" value="F:odorant binding"/>
    <property type="evidence" value="ECO:0007669"/>
    <property type="project" value="InterPro"/>
</dbReference>
<evidence type="ECO:0000313" key="11">
    <source>
        <dbReference type="Proteomes" id="UP000504618"/>
    </source>
</evidence>
<dbReference type="RefSeq" id="XP_024879257.1">
    <property type="nucleotide sequence ID" value="XM_025023489.1"/>
</dbReference>
<dbReference type="GO" id="GO:0004984">
    <property type="term" value="F:olfactory receptor activity"/>
    <property type="evidence" value="ECO:0007669"/>
    <property type="project" value="InterPro"/>
</dbReference>
<dbReference type="PANTHER" id="PTHR21137:SF35">
    <property type="entry name" value="ODORANT RECEPTOR 19A-RELATED"/>
    <property type="match status" value="1"/>
</dbReference>
<evidence type="ECO:0000256" key="7">
    <source>
        <dbReference type="ARBA" id="ARBA00023136"/>
    </source>
</evidence>
<sequence>MSTSTVSPLLKIGLGLIGMWPGASHATLCWLFYMTTLVAMQYFQYSYVYAHLDFSNLTELMDGLGLTLDYTLTILKLLSLWFNRRIFADILVGMDDDWKDCGTDLRECVMMDKANLAHRCSNAMISVNALATFLYFIDSYVRGSMLSKDGQLREFPIQIQFPFEVHETPFYQLVGLGLFFHVLETATVIAMLNALILTLSLGTNMTSKSAMLIQFIIPYLAVTIEAFVFCFAGEYLSTKSRAIGDAAYEAVWYDLSISECRILLFVILRSQKRLTITAGKIIDLTLEGFTTYFFLRDILLDHESFSFIYFGFIRDVLKHEFIYAGHTYIVKSSRVK</sequence>
<keyword evidence="6 10" id="KW-1133">Transmembrane helix</keyword>
<evidence type="ECO:0000256" key="8">
    <source>
        <dbReference type="ARBA" id="ARBA00023170"/>
    </source>
</evidence>
<evidence type="ECO:0000256" key="9">
    <source>
        <dbReference type="ARBA" id="ARBA00023224"/>
    </source>
</evidence>
<feature type="transmembrane region" description="Helical" evidence="10">
    <location>
        <begin position="211"/>
        <end position="238"/>
    </location>
</feature>
<protein>
    <submittedName>
        <fullName evidence="12">Uncharacterized protein LOC112459412 isoform X4</fullName>
    </submittedName>
</protein>
<accession>A0A6J1QAB2</accession>
<keyword evidence="4 10" id="KW-0812">Transmembrane</keyword>
<keyword evidence="7 10" id="KW-0472">Membrane</keyword>
<dbReference type="GeneID" id="112459412"/>
<keyword evidence="8" id="KW-0675">Receptor</keyword>
<keyword evidence="5" id="KW-0552">Olfaction</keyword>
<evidence type="ECO:0000256" key="4">
    <source>
        <dbReference type="ARBA" id="ARBA00022692"/>
    </source>
</evidence>